<keyword evidence="3 6" id="KW-1133">Transmembrane helix</keyword>
<comment type="subcellular location">
    <subcellularLocation>
        <location evidence="1">Membrane</location>
        <topology evidence="1">Multi-pass membrane protein</topology>
    </subcellularLocation>
</comment>
<comment type="caution">
    <text evidence="7">The sequence shown here is derived from an EMBL/GenBank/DDBJ whole genome shotgun (WGS) entry which is preliminary data.</text>
</comment>
<sequence length="288" mass="31867">MSATRPTGRPDLTRSPGAASGPGIGDPDGSGPQRAPGKPAAPPVRLTDWLMLVLAIVSVGLLVWITFFEVSDTWTRRVVVADYVICGIFFVEFVVRWRRSRLGWRFLALYWYEILGMIPLSDPAFRSFRLIRVVIIVMRLARAADRAFGDRATAYVVGRVADTIVQVIRKPVTVAVLDEVIAVIQTGNYTKHVSAAIAENRDELDALIVDLVRTDQATGKLRYLPFHDDVVKLVADTVFRIADGALADPRVHELISDAIRESATELRSNVRAREHDLVKGNEAKLGAR</sequence>
<feature type="transmembrane region" description="Helical" evidence="6">
    <location>
        <begin position="102"/>
        <end position="118"/>
    </location>
</feature>
<evidence type="ECO:0000256" key="6">
    <source>
        <dbReference type="SAM" id="Phobius"/>
    </source>
</evidence>
<keyword evidence="2 6" id="KW-0812">Transmembrane</keyword>
<keyword evidence="8" id="KW-1185">Reference proteome</keyword>
<dbReference type="AlphaFoldDB" id="A0A3A5HAE5"/>
<protein>
    <submittedName>
        <fullName evidence="7">Ion transporter</fullName>
    </submittedName>
</protein>
<reference evidence="8" key="1">
    <citation type="submission" date="2018-09" db="EMBL/GenBank/DDBJ databases">
        <authorList>
            <person name="Zhu H."/>
        </authorList>
    </citation>
    <scope>NUCLEOTIDE SEQUENCE [LARGE SCALE GENOMIC DNA]</scope>
    <source>
        <strain evidence="8">K1W22B-1</strain>
    </source>
</reference>
<keyword evidence="4 6" id="KW-0472">Membrane</keyword>
<evidence type="ECO:0000313" key="8">
    <source>
        <dbReference type="Proteomes" id="UP000276542"/>
    </source>
</evidence>
<evidence type="ECO:0000256" key="3">
    <source>
        <dbReference type="ARBA" id="ARBA00022989"/>
    </source>
</evidence>
<evidence type="ECO:0000256" key="2">
    <source>
        <dbReference type="ARBA" id="ARBA00022692"/>
    </source>
</evidence>
<evidence type="ECO:0000256" key="5">
    <source>
        <dbReference type="SAM" id="MobiDB-lite"/>
    </source>
</evidence>
<dbReference type="OrthoDB" id="6717392at2"/>
<dbReference type="GO" id="GO:0016020">
    <property type="term" value="C:membrane"/>
    <property type="evidence" value="ECO:0007669"/>
    <property type="project" value="UniProtKB-SubCell"/>
</dbReference>
<feature type="transmembrane region" description="Helical" evidence="6">
    <location>
        <begin position="74"/>
        <end position="95"/>
    </location>
</feature>
<dbReference type="SUPFAM" id="SSF81324">
    <property type="entry name" value="Voltage-gated potassium channels"/>
    <property type="match status" value="1"/>
</dbReference>
<evidence type="ECO:0000256" key="4">
    <source>
        <dbReference type="ARBA" id="ARBA00023136"/>
    </source>
</evidence>
<dbReference type="RefSeq" id="WP_120061571.1">
    <property type="nucleotide sequence ID" value="NZ_QYRP01000002.1"/>
</dbReference>
<organism evidence="7 8">
    <name type="scientific">Nocardioides cavernaquae</name>
    <dbReference type="NCBI Taxonomy" id="2321396"/>
    <lineage>
        <taxon>Bacteria</taxon>
        <taxon>Bacillati</taxon>
        <taxon>Actinomycetota</taxon>
        <taxon>Actinomycetes</taxon>
        <taxon>Propionibacteriales</taxon>
        <taxon>Nocardioidaceae</taxon>
        <taxon>Nocardioides</taxon>
    </lineage>
</organism>
<feature type="region of interest" description="Disordered" evidence="5">
    <location>
        <begin position="1"/>
        <end position="40"/>
    </location>
</feature>
<dbReference type="Proteomes" id="UP000276542">
    <property type="component" value="Unassembled WGS sequence"/>
</dbReference>
<gene>
    <name evidence="7" type="ORF">D4739_16270</name>
</gene>
<accession>A0A3A5HAE5</accession>
<name>A0A3A5HAE5_9ACTN</name>
<proteinExistence type="predicted"/>
<dbReference type="Gene3D" id="1.20.120.350">
    <property type="entry name" value="Voltage-gated potassium channels. Chain C"/>
    <property type="match status" value="1"/>
</dbReference>
<dbReference type="EMBL" id="QYRP01000002">
    <property type="protein sequence ID" value="RJS47609.1"/>
    <property type="molecule type" value="Genomic_DNA"/>
</dbReference>
<evidence type="ECO:0000256" key="1">
    <source>
        <dbReference type="ARBA" id="ARBA00004141"/>
    </source>
</evidence>
<dbReference type="InterPro" id="IPR027359">
    <property type="entry name" value="Volt_channel_dom_sf"/>
</dbReference>
<feature type="transmembrane region" description="Helical" evidence="6">
    <location>
        <begin position="49"/>
        <end position="68"/>
    </location>
</feature>
<evidence type="ECO:0000313" key="7">
    <source>
        <dbReference type="EMBL" id="RJS47609.1"/>
    </source>
</evidence>